<protein>
    <submittedName>
        <fullName evidence="1">Uncharacterized protein</fullName>
    </submittedName>
</protein>
<gene>
    <name evidence="1" type="ORF">L1987_36669</name>
</gene>
<reference evidence="1 2" key="2">
    <citation type="journal article" date="2022" name="Mol. Ecol. Resour.">
        <title>The genomes of chicory, endive, great burdock and yacon provide insights into Asteraceae paleo-polyploidization history and plant inulin production.</title>
        <authorList>
            <person name="Fan W."/>
            <person name="Wang S."/>
            <person name="Wang H."/>
            <person name="Wang A."/>
            <person name="Jiang F."/>
            <person name="Liu H."/>
            <person name="Zhao H."/>
            <person name="Xu D."/>
            <person name="Zhang Y."/>
        </authorList>
    </citation>
    <scope>NUCLEOTIDE SEQUENCE [LARGE SCALE GENOMIC DNA]</scope>
    <source>
        <strain evidence="2">cv. Yunnan</strain>
        <tissue evidence="1">Leaves</tissue>
    </source>
</reference>
<accession>A0ACB9HE86</accession>
<organism evidence="1 2">
    <name type="scientific">Smallanthus sonchifolius</name>
    <dbReference type="NCBI Taxonomy" id="185202"/>
    <lineage>
        <taxon>Eukaryota</taxon>
        <taxon>Viridiplantae</taxon>
        <taxon>Streptophyta</taxon>
        <taxon>Embryophyta</taxon>
        <taxon>Tracheophyta</taxon>
        <taxon>Spermatophyta</taxon>
        <taxon>Magnoliopsida</taxon>
        <taxon>eudicotyledons</taxon>
        <taxon>Gunneridae</taxon>
        <taxon>Pentapetalae</taxon>
        <taxon>asterids</taxon>
        <taxon>campanulids</taxon>
        <taxon>Asterales</taxon>
        <taxon>Asteraceae</taxon>
        <taxon>Asteroideae</taxon>
        <taxon>Heliantheae alliance</taxon>
        <taxon>Millerieae</taxon>
        <taxon>Smallanthus</taxon>
    </lineage>
</organism>
<comment type="caution">
    <text evidence="1">The sequence shown here is derived from an EMBL/GenBank/DDBJ whole genome shotgun (WGS) entry which is preliminary data.</text>
</comment>
<proteinExistence type="predicted"/>
<evidence type="ECO:0000313" key="1">
    <source>
        <dbReference type="EMBL" id="KAI3794044.1"/>
    </source>
</evidence>
<reference evidence="2" key="1">
    <citation type="journal article" date="2022" name="Mol. Ecol. Resour.">
        <title>The genomes of chicory, endive, great burdock and yacon provide insights into Asteraceae palaeo-polyploidization history and plant inulin production.</title>
        <authorList>
            <person name="Fan W."/>
            <person name="Wang S."/>
            <person name="Wang H."/>
            <person name="Wang A."/>
            <person name="Jiang F."/>
            <person name="Liu H."/>
            <person name="Zhao H."/>
            <person name="Xu D."/>
            <person name="Zhang Y."/>
        </authorList>
    </citation>
    <scope>NUCLEOTIDE SEQUENCE [LARGE SCALE GENOMIC DNA]</scope>
    <source>
        <strain evidence="2">cv. Yunnan</strain>
    </source>
</reference>
<keyword evidence="2" id="KW-1185">Reference proteome</keyword>
<dbReference type="EMBL" id="CM042029">
    <property type="protein sequence ID" value="KAI3794044.1"/>
    <property type="molecule type" value="Genomic_DNA"/>
</dbReference>
<sequence>MLDHSGTLCLKTSTTSWARVCDTCRSAPCTIYCRPDAAYLCTACDARIHAANKLQSSQHERVWVCEACEQAPAAFICKADAASLCTTCDADIHSANPLARRHHRVPVMPIPGALYGPQATDPRSVMGLGVDSQSGFLSHEGDDEDESEAASWLLFDGPAVKSQNGKDGGFLFNGEGGDDEYLEFMEFGGDDQQQCYNKVPEKMYGGGEADSVVPVQKNRQFHQHDFQNHKFQVGVEYETSSGGGYGYPQLTHSVSMSSMEVGVVPDATRPDASLSHPRPSKGTIDLFSNPPVQVATQLAPMDREARVLRYREKKKTRKFEKTIRYASRKAYAETRPRIKGRFAKRTNADVDVDQLFSTNHMIEGGYGIVPSF</sequence>
<dbReference type="Proteomes" id="UP001056120">
    <property type="component" value="Linkage Group LG12"/>
</dbReference>
<name>A0ACB9HE86_9ASTR</name>
<evidence type="ECO:0000313" key="2">
    <source>
        <dbReference type="Proteomes" id="UP001056120"/>
    </source>
</evidence>